<dbReference type="GO" id="GO:0140664">
    <property type="term" value="F:ATP-dependent DNA damage sensor activity"/>
    <property type="evidence" value="ECO:0007669"/>
    <property type="project" value="InterPro"/>
</dbReference>
<gene>
    <name evidence="5" type="ORF">FYJ33_13990</name>
</gene>
<evidence type="ECO:0000313" key="6">
    <source>
        <dbReference type="Proteomes" id="UP000460287"/>
    </source>
</evidence>
<evidence type="ECO:0000259" key="4">
    <source>
        <dbReference type="SMART" id="SM00534"/>
    </source>
</evidence>
<keyword evidence="1" id="KW-0547">Nucleotide-binding</keyword>
<dbReference type="GO" id="GO:0030983">
    <property type="term" value="F:mismatched DNA binding"/>
    <property type="evidence" value="ECO:0007669"/>
    <property type="project" value="InterPro"/>
</dbReference>
<reference evidence="5 6" key="1">
    <citation type="submission" date="2019-08" db="EMBL/GenBank/DDBJ databases">
        <title>In-depth cultivation of the pig gut microbiome towards novel bacterial diversity and tailored functional studies.</title>
        <authorList>
            <person name="Wylensek D."/>
            <person name="Hitch T.C.A."/>
            <person name="Clavel T."/>
        </authorList>
    </citation>
    <scope>NUCLEOTIDE SEQUENCE [LARGE SCALE GENOMIC DNA]</scope>
    <source>
        <strain evidence="5 6">WCA-383-APC-5B</strain>
    </source>
</reference>
<comment type="caution">
    <text evidence="5">The sequence shown here is derived from an EMBL/GenBank/DDBJ whole genome shotgun (WGS) entry which is preliminary data.</text>
</comment>
<dbReference type="SMART" id="SM00534">
    <property type="entry name" value="MUTSac"/>
    <property type="match status" value="1"/>
</dbReference>
<dbReference type="Pfam" id="PF00488">
    <property type="entry name" value="MutS_V"/>
    <property type="match status" value="1"/>
</dbReference>
<name>A0A7X2N0G9_9CLOT</name>
<dbReference type="PANTHER" id="PTHR11361:SF152">
    <property type="entry name" value="DNA MISMATCH REPAIR PROTEIN"/>
    <property type="match status" value="1"/>
</dbReference>
<dbReference type="Gene3D" id="3.40.50.300">
    <property type="entry name" value="P-loop containing nucleotide triphosphate hydrolases"/>
    <property type="match status" value="1"/>
</dbReference>
<proteinExistence type="predicted"/>
<dbReference type="EMBL" id="VULX01000032">
    <property type="protein sequence ID" value="MSR92471.1"/>
    <property type="molecule type" value="Genomic_DNA"/>
</dbReference>
<dbReference type="SUPFAM" id="SSF52540">
    <property type="entry name" value="P-loop containing nucleoside triphosphate hydrolases"/>
    <property type="match status" value="1"/>
</dbReference>
<dbReference type="GO" id="GO:0005524">
    <property type="term" value="F:ATP binding"/>
    <property type="evidence" value="ECO:0007669"/>
    <property type="project" value="UniProtKB-KW"/>
</dbReference>
<evidence type="ECO:0000256" key="3">
    <source>
        <dbReference type="ARBA" id="ARBA00023125"/>
    </source>
</evidence>
<dbReference type="RefSeq" id="WP_154532404.1">
    <property type="nucleotide sequence ID" value="NZ_VULX01000032.1"/>
</dbReference>
<protein>
    <submittedName>
        <fullName evidence="5">DNA mismatch repair protein MutS</fullName>
    </submittedName>
</protein>
<dbReference type="PANTHER" id="PTHR11361">
    <property type="entry name" value="DNA MISMATCH REPAIR PROTEIN MUTS FAMILY MEMBER"/>
    <property type="match status" value="1"/>
</dbReference>
<sequence>MYSYAFSKGGNNLVNDLDFLADYLKMFTMTDVITYQRISKILEKNKQYLYDIYDFIAKIDFALCIAYSRASVDQYVLPEFTDDLKIEIDDIYHPLIDDPVKNSIVIDKNIIFTGSNASGKSTFIKAIALNCILAQSINTALCSKYKCRFSKVMTSMAVRDNILSGESYFVAELKSLKRLIDSLNGPVPVLAFIDEILKGTNTIERIAASASILKYSAGCNDRVFVATHDIELTGIADERYDNYHFSETVSDEGVTFDYKLKNGPAKTRNALKLLKTMNFDKKITEEADKLCKYFMENGKWTN</sequence>
<dbReference type="AlphaFoldDB" id="A0A7X2N0G9"/>
<feature type="domain" description="DNA mismatch repair proteins mutS family" evidence="4">
    <location>
        <begin position="107"/>
        <end position="292"/>
    </location>
</feature>
<evidence type="ECO:0000313" key="5">
    <source>
        <dbReference type="EMBL" id="MSR92471.1"/>
    </source>
</evidence>
<dbReference type="InterPro" id="IPR045076">
    <property type="entry name" value="MutS"/>
</dbReference>
<evidence type="ECO:0000256" key="1">
    <source>
        <dbReference type="ARBA" id="ARBA00022741"/>
    </source>
</evidence>
<keyword evidence="2" id="KW-0067">ATP-binding</keyword>
<dbReference type="InterPro" id="IPR027417">
    <property type="entry name" value="P-loop_NTPase"/>
</dbReference>
<dbReference type="GO" id="GO:0005829">
    <property type="term" value="C:cytosol"/>
    <property type="evidence" value="ECO:0007669"/>
    <property type="project" value="TreeGrafter"/>
</dbReference>
<evidence type="ECO:0000256" key="2">
    <source>
        <dbReference type="ARBA" id="ARBA00022840"/>
    </source>
</evidence>
<dbReference type="Proteomes" id="UP000460287">
    <property type="component" value="Unassembled WGS sequence"/>
</dbReference>
<keyword evidence="6" id="KW-1185">Reference proteome</keyword>
<dbReference type="GO" id="GO:0006298">
    <property type="term" value="P:mismatch repair"/>
    <property type="evidence" value="ECO:0007669"/>
    <property type="project" value="InterPro"/>
</dbReference>
<keyword evidence="3" id="KW-0238">DNA-binding</keyword>
<organism evidence="5 6">
    <name type="scientific">Inconstantimicrobium porci</name>
    <dbReference type="NCBI Taxonomy" id="2652291"/>
    <lineage>
        <taxon>Bacteria</taxon>
        <taxon>Bacillati</taxon>
        <taxon>Bacillota</taxon>
        <taxon>Clostridia</taxon>
        <taxon>Eubacteriales</taxon>
        <taxon>Clostridiaceae</taxon>
        <taxon>Inconstantimicrobium</taxon>
    </lineage>
</organism>
<dbReference type="InterPro" id="IPR000432">
    <property type="entry name" value="DNA_mismatch_repair_MutS_C"/>
</dbReference>
<accession>A0A7X2N0G9</accession>